<dbReference type="SUPFAM" id="SSF55724">
    <property type="entry name" value="Mog1p/PsbP-like"/>
    <property type="match status" value="1"/>
</dbReference>
<dbReference type="PANTHER" id="PTHR31407">
    <property type="match status" value="1"/>
</dbReference>
<reference evidence="3" key="1">
    <citation type="submission" date="2017-08" db="EMBL/GenBank/DDBJ databases">
        <authorList>
            <person name="Polle J.E."/>
            <person name="Barry K."/>
            <person name="Cushman J."/>
            <person name="Schmutz J."/>
            <person name="Tran D."/>
            <person name="Hathwaick L.T."/>
            <person name="Yim W.C."/>
            <person name="Jenkins J."/>
            <person name="Mckie-Krisberg Z.M."/>
            <person name="Prochnik S."/>
            <person name="Lindquist E."/>
            <person name="Dockter R.B."/>
            <person name="Adam C."/>
            <person name="Molina H."/>
            <person name="Bunkerborg J."/>
            <person name="Jin E."/>
            <person name="Buchheim M."/>
            <person name="Magnuson J."/>
        </authorList>
    </citation>
    <scope>NUCLEOTIDE SEQUENCE</scope>
    <source>
        <strain evidence="3">CCAP 19/18</strain>
    </source>
</reference>
<dbReference type="Proteomes" id="UP000815325">
    <property type="component" value="Unassembled WGS sequence"/>
</dbReference>
<feature type="domain" description="PsbP C-terminal" evidence="2">
    <location>
        <begin position="129"/>
        <end position="274"/>
    </location>
</feature>
<dbReference type="PANTHER" id="PTHR31407:SF38">
    <property type="entry name" value="PSBP DOMAIN-CONTAINING PROTEIN 4, CHLOROPLASTIC"/>
    <property type="match status" value="1"/>
</dbReference>
<proteinExistence type="predicted"/>
<dbReference type="InterPro" id="IPR016123">
    <property type="entry name" value="Mog1/PsbP_a/b/a-sand"/>
</dbReference>
<evidence type="ECO:0000313" key="3">
    <source>
        <dbReference type="EMBL" id="KAF5835636.1"/>
    </source>
</evidence>
<comment type="caution">
    <text evidence="3">The sequence shown here is derived from an EMBL/GenBank/DDBJ whole genome shotgun (WGS) entry which is preliminary data.</text>
</comment>
<feature type="region of interest" description="Disordered" evidence="1">
    <location>
        <begin position="1"/>
        <end position="29"/>
    </location>
</feature>
<feature type="compositionally biased region" description="Polar residues" evidence="1">
    <location>
        <begin position="1"/>
        <end position="10"/>
    </location>
</feature>
<dbReference type="EMBL" id="MU069696">
    <property type="protein sequence ID" value="KAF5835636.1"/>
    <property type="molecule type" value="Genomic_DNA"/>
</dbReference>
<dbReference type="Gene3D" id="3.40.1000.10">
    <property type="entry name" value="Mog1/PsbP, alpha/beta/alpha sandwich"/>
    <property type="match status" value="1"/>
</dbReference>
<accession>A0ABQ7GM55</accession>
<sequence length="292" mass="32143">MLVSQRTAFQAGNPEAPVKGVHPSARRDARIQRAVRCRASAGGPDAPQQQQEQLVFEPSSSRRAILLSVPPLVGSALLQQNDEARAIQGGTAGRIPGQSKEPDENGFYTYTRPEGKSGGHGVGWSEIPRYSFKVPAGWEETPVSIADLGGTEVDLRYNSKDEGSLQIVVAPILRFIDVGYNANVKISEIGSPEKIIKGFAPELYKEPLEDDAVMEQWTEQHDGLDYYYWRLKPYKLVAATAVKNRVFIISIISNNIKWRKHEQDLRAIQKSFRVPPMEKAFAQGAAASAGNA</sequence>
<name>A0ABQ7GM55_DUNSA</name>
<evidence type="ECO:0000313" key="4">
    <source>
        <dbReference type="Proteomes" id="UP000815325"/>
    </source>
</evidence>
<organism evidence="3 4">
    <name type="scientific">Dunaliella salina</name>
    <name type="common">Green alga</name>
    <name type="synonym">Protococcus salinus</name>
    <dbReference type="NCBI Taxonomy" id="3046"/>
    <lineage>
        <taxon>Eukaryota</taxon>
        <taxon>Viridiplantae</taxon>
        <taxon>Chlorophyta</taxon>
        <taxon>core chlorophytes</taxon>
        <taxon>Chlorophyceae</taxon>
        <taxon>CS clade</taxon>
        <taxon>Chlamydomonadales</taxon>
        <taxon>Dunaliellaceae</taxon>
        <taxon>Dunaliella</taxon>
    </lineage>
</organism>
<gene>
    <name evidence="3" type="ORF">DUNSADRAFT_7138</name>
</gene>
<dbReference type="Pfam" id="PF01789">
    <property type="entry name" value="PsbP"/>
    <property type="match status" value="1"/>
</dbReference>
<keyword evidence="4" id="KW-1185">Reference proteome</keyword>
<protein>
    <recommendedName>
        <fullName evidence="2">PsbP C-terminal domain-containing protein</fullName>
    </recommendedName>
</protein>
<evidence type="ECO:0000259" key="2">
    <source>
        <dbReference type="Pfam" id="PF01789"/>
    </source>
</evidence>
<dbReference type="InterPro" id="IPR002683">
    <property type="entry name" value="PsbP_C"/>
</dbReference>
<evidence type="ECO:0000256" key="1">
    <source>
        <dbReference type="SAM" id="MobiDB-lite"/>
    </source>
</evidence>